<keyword evidence="1" id="KW-0812">Transmembrane</keyword>
<comment type="caution">
    <text evidence="3">The sequence shown here is derived from an EMBL/GenBank/DDBJ whole genome shotgun (WGS) entry which is preliminary data.</text>
</comment>
<reference evidence="3" key="1">
    <citation type="submission" date="2022-01" db="EMBL/GenBank/DDBJ databases">
        <title>Collection of gut derived symbiotic bacterial strains cultured from healthy donors.</title>
        <authorList>
            <person name="Lin H."/>
            <person name="Kohout C."/>
            <person name="Waligurski E."/>
            <person name="Pamer E.G."/>
        </authorList>
    </citation>
    <scope>NUCLEOTIDE SEQUENCE</scope>
    <source>
        <strain evidence="3">DFI.7.46</strain>
    </source>
</reference>
<dbReference type="InterPro" id="IPR002881">
    <property type="entry name" value="DUF58"/>
</dbReference>
<gene>
    <name evidence="3" type="ORF">L0M99_05745</name>
</gene>
<evidence type="ECO:0000259" key="2">
    <source>
        <dbReference type="Pfam" id="PF01882"/>
    </source>
</evidence>
<feature type="transmembrane region" description="Helical" evidence="1">
    <location>
        <begin position="66"/>
        <end position="91"/>
    </location>
</feature>
<feature type="transmembrane region" description="Helical" evidence="1">
    <location>
        <begin position="37"/>
        <end position="60"/>
    </location>
</feature>
<sequence>MKVSETTTTALKDALKSGNKAWKQARSRVPLTAVRKIPLTALGWLVLSGGLASLGAYWAWDWAEAAAIMFAALLALLAAIAQTWGGGELALRVTVEQDRLRKGQELLGRAVATNQGRRRVRGLKIELPLGTEQADIAVPSLRSGKSFTREFQLQTRRREKIVVGPPRTVREDILGLIRRVRSWPESQDVYVYPNFTSALGTLSGYSRDMEGASSQVITSSDAIFHALRPYESGDDRRHIHWKMSAHTGQLMMRQYLETRRSHHLIVLDLNRENYGEADFELAVEAAASLAVSSLSNGQPLTLYAGKTVLKAATARTVLDFLTEVQLVEGAQDYRHLVRWALAHEAQASVCSLITGPGVTMRRMQQICLLPAVDMATTGIRADAGATFTRRGATSRRLLNIGELSQLPRALNGVSLT</sequence>
<dbReference type="AlphaFoldDB" id="A0AAJ1EXG6"/>
<accession>A0AAJ1EXG6</accession>
<name>A0AAJ1EXG6_9ACTO</name>
<feature type="domain" description="DUF58" evidence="2">
    <location>
        <begin position="227"/>
        <end position="304"/>
    </location>
</feature>
<keyword evidence="1" id="KW-0472">Membrane</keyword>
<dbReference type="Proteomes" id="UP001200537">
    <property type="component" value="Unassembled WGS sequence"/>
</dbReference>
<proteinExistence type="predicted"/>
<organism evidence="3 4">
    <name type="scientific">Varibaculum cambriense</name>
    <dbReference type="NCBI Taxonomy" id="184870"/>
    <lineage>
        <taxon>Bacteria</taxon>
        <taxon>Bacillati</taxon>
        <taxon>Actinomycetota</taxon>
        <taxon>Actinomycetes</taxon>
        <taxon>Actinomycetales</taxon>
        <taxon>Actinomycetaceae</taxon>
        <taxon>Varibaculum</taxon>
    </lineage>
</organism>
<dbReference type="Pfam" id="PF01882">
    <property type="entry name" value="DUF58"/>
    <property type="match status" value="1"/>
</dbReference>
<evidence type="ECO:0000313" key="3">
    <source>
        <dbReference type="EMBL" id="MCG4617994.1"/>
    </source>
</evidence>
<protein>
    <submittedName>
        <fullName evidence="3">DUF58 domain-containing protein</fullName>
    </submittedName>
</protein>
<evidence type="ECO:0000256" key="1">
    <source>
        <dbReference type="SAM" id="Phobius"/>
    </source>
</evidence>
<evidence type="ECO:0000313" key="4">
    <source>
        <dbReference type="Proteomes" id="UP001200537"/>
    </source>
</evidence>
<dbReference type="EMBL" id="JAKNHJ010000009">
    <property type="protein sequence ID" value="MCG4617994.1"/>
    <property type="molecule type" value="Genomic_DNA"/>
</dbReference>
<dbReference type="RefSeq" id="WP_238128052.1">
    <property type="nucleotide sequence ID" value="NZ_JAKNHJ010000009.1"/>
</dbReference>
<keyword evidence="1" id="KW-1133">Transmembrane helix</keyword>
<dbReference type="PANTHER" id="PTHR34351">
    <property type="entry name" value="SLR1927 PROTEIN-RELATED"/>
    <property type="match status" value="1"/>
</dbReference>